<feature type="non-terminal residue" evidence="1">
    <location>
        <position position="44"/>
    </location>
</feature>
<name>A0A9N9P983_9GLOM</name>
<feature type="non-terminal residue" evidence="1">
    <location>
        <position position="1"/>
    </location>
</feature>
<reference evidence="1" key="1">
    <citation type="submission" date="2021-06" db="EMBL/GenBank/DDBJ databases">
        <authorList>
            <person name="Kallberg Y."/>
            <person name="Tangrot J."/>
            <person name="Rosling A."/>
        </authorList>
    </citation>
    <scope>NUCLEOTIDE SEQUENCE</scope>
    <source>
        <strain evidence="1">MA453B</strain>
    </source>
</reference>
<dbReference type="EMBL" id="CAJVPY010036932">
    <property type="protein sequence ID" value="CAG8802451.1"/>
    <property type="molecule type" value="Genomic_DNA"/>
</dbReference>
<comment type="caution">
    <text evidence="1">The sequence shown here is derived from an EMBL/GenBank/DDBJ whole genome shotgun (WGS) entry which is preliminary data.</text>
</comment>
<dbReference type="Proteomes" id="UP000789405">
    <property type="component" value="Unassembled WGS sequence"/>
</dbReference>
<proteinExistence type="predicted"/>
<keyword evidence="2" id="KW-1185">Reference proteome</keyword>
<sequence>IFEGTLCTCLKLYRVHGYSTKNINILLWNTSFGSLDRITPFPCV</sequence>
<gene>
    <name evidence="1" type="ORF">DERYTH_LOCUS23682</name>
</gene>
<protein>
    <submittedName>
        <fullName evidence="1">21839_t:CDS:1</fullName>
    </submittedName>
</protein>
<organism evidence="1 2">
    <name type="scientific">Dentiscutata erythropus</name>
    <dbReference type="NCBI Taxonomy" id="1348616"/>
    <lineage>
        <taxon>Eukaryota</taxon>
        <taxon>Fungi</taxon>
        <taxon>Fungi incertae sedis</taxon>
        <taxon>Mucoromycota</taxon>
        <taxon>Glomeromycotina</taxon>
        <taxon>Glomeromycetes</taxon>
        <taxon>Diversisporales</taxon>
        <taxon>Gigasporaceae</taxon>
        <taxon>Dentiscutata</taxon>
    </lineage>
</organism>
<accession>A0A9N9P983</accession>
<dbReference type="AlphaFoldDB" id="A0A9N9P983"/>
<evidence type="ECO:0000313" key="2">
    <source>
        <dbReference type="Proteomes" id="UP000789405"/>
    </source>
</evidence>
<evidence type="ECO:0000313" key="1">
    <source>
        <dbReference type="EMBL" id="CAG8802451.1"/>
    </source>
</evidence>